<dbReference type="Gene3D" id="3.30.40.10">
    <property type="entry name" value="Zinc/RING finger domain, C3HC4 (zinc finger)"/>
    <property type="match status" value="1"/>
</dbReference>
<dbReference type="AlphaFoldDB" id="A0A1Y3BCT0"/>
<dbReference type="InterPro" id="IPR037869">
    <property type="entry name" value="Spp1/CFP1"/>
</dbReference>
<sequence>MGIDNDNDDEFLPEMLSDESYDDMELSENDDDDDDGQQENTTINNNNNKKVNRKKTEKKKYCLCRSSRTDKFMIMCDKCNEWFHGECVKITQSEAKKMKEYFCLMQ</sequence>
<dbReference type="InterPro" id="IPR019787">
    <property type="entry name" value="Znf_PHD-finger"/>
</dbReference>
<feature type="compositionally biased region" description="Low complexity" evidence="6">
    <location>
        <begin position="40"/>
        <end position="49"/>
    </location>
</feature>
<dbReference type="EMBL" id="MUJZ01026786">
    <property type="protein sequence ID" value="OTF78682.1"/>
    <property type="molecule type" value="Genomic_DNA"/>
</dbReference>
<feature type="compositionally biased region" description="Acidic residues" evidence="6">
    <location>
        <begin position="1"/>
        <end position="37"/>
    </location>
</feature>
<keyword evidence="4" id="KW-0862">Zinc</keyword>
<comment type="caution">
    <text evidence="8">The sequence shown here is derived from an EMBL/GenBank/DDBJ whole genome shotgun (WGS) entry which is preliminary data.</text>
</comment>
<accession>A0A1Y3BCT0</accession>
<dbReference type="Pfam" id="PF00628">
    <property type="entry name" value="PHD"/>
    <property type="match status" value="1"/>
</dbReference>
<dbReference type="SUPFAM" id="SSF57903">
    <property type="entry name" value="FYVE/PHD zinc finger"/>
    <property type="match status" value="1"/>
</dbReference>
<dbReference type="PANTHER" id="PTHR46174">
    <property type="entry name" value="CXXC-TYPE ZINC FINGER PROTEIN 1"/>
    <property type="match status" value="1"/>
</dbReference>
<evidence type="ECO:0000313" key="8">
    <source>
        <dbReference type="EMBL" id="OTF78682.1"/>
    </source>
</evidence>
<evidence type="ECO:0000256" key="2">
    <source>
        <dbReference type="ARBA" id="ARBA00022723"/>
    </source>
</evidence>
<name>A0A1Y3BCT0_EURMA</name>
<reference evidence="8 9" key="1">
    <citation type="submission" date="2017-03" db="EMBL/GenBank/DDBJ databases">
        <title>Genome Survey of Euroglyphus maynei.</title>
        <authorList>
            <person name="Arlian L.G."/>
            <person name="Morgan M.S."/>
            <person name="Rider S.D."/>
        </authorList>
    </citation>
    <scope>NUCLEOTIDE SEQUENCE [LARGE SCALE GENOMIC DNA]</scope>
    <source>
        <strain evidence="8">Arlian Lab</strain>
        <tissue evidence="8">Whole body</tissue>
    </source>
</reference>
<feature type="domain" description="Zinc finger PHD-type" evidence="7">
    <location>
        <begin position="61"/>
        <end position="106"/>
    </location>
</feature>
<dbReference type="GO" id="GO:0008270">
    <property type="term" value="F:zinc ion binding"/>
    <property type="evidence" value="ECO:0007669"/>
    <property type="project" value="UniProtKB-KW"/>
</dbReference>
<organism evidence="8 9">
    <name type="scientific">Euroglyphus maynei</name>
    <name type="common">Mayne's house dust mite</name>
    <dbReference type="NCBI Taxonomy" id="6958"/>
    <lineage>
        <taxon>Eukaryota</taxon>
        <taxon>Metazoa</taxon>
        <taxon>Ecdysozoa</taxon>
        <taxon>Arthropoda</taxon>
        <taxon>Chelicerata</taxon>
        <taxon>Arachnida</taxon>
        <taxon>Acari</taxon>
        <taxon>Acariformes</taxon>
        <taxon>Sarcoptiformes</taxon>
        <taxon>Astigmata</taxon>
        <taxon>Psoroptidia</taxon>
        <taxon>Analgoidea</taxon>
        <taxon>Pyroglyphidae</taxon>
        <taxon>Pyroglyphinae</taxon>
        <taxon>Euroglyphus</taxon>
    </lineage>
</organism>
<dbReference type="OrthoDB" id="6501837at2759"/>
<dbReference type="Proteomes" id="UP000194236">
    <property type="component" value="Unassembled WGS sequence"/>
</dbReference>
<dbReference type="GO" id="GO:0048188">
    <property type="term" value="C:Set1C/COMPASS complex"/>
    <property type="evidence" value="ECO:0007669"/>
    <property type="project" value="InterPro"/>
</dbReference>
<comment type="subcellular location">
    <subcellularLocation>
        <location evidence="1">Nucleus</location>
    </subcellularLocation>
</comment>
<evidence type="ECO:0000256" key="6">
    <source>
        <dbReference type="SAM" id="MobiDB-lite"/>
    </source>
</evidence>
<evidence type="ECO:0000313" key="9">
    <source>
        <dbReference type="Proteomes" id="UP000194236"/>
    </source>
</evidence>
<keyword evidence="5" id="KW-0539">Nucleus</keyword>
<dbReference type="InterPro" id="IPR001965">
    <property type="entry name" value="Znf_PHD"/>
</dbReference>
<protein>
    <recommendedName>
        <fullName evidence="7">Zinc finger PHD-type domain-containing protein</fullName>
    </recommendedName>
</protein>
<dbReference type="InterPro" id="IPR011011">
    <property type="entry name" value="Znf_FYVE_PHD"/>
</dbReference>
<keyword evidence="3" id="KW-0863">Zinc-finger</keyword>
<dbReference type="InterPro" id="IPR013083">
    <property type="entry name" value="Znf_RING/FYVE/PHD"/>
</dbReference>
<evidence type="ECO:0000256" key="4">
    <source>
        <dbReference type="ARBA" id="ARBA00022833"/>
    </source>
</evidence>
<evidence type="ECO:0000256" key="5">
    <source>
        <dbReference type="ARBA" id="ARBA00023242"/>
    </source>
</evidence>
<dbReference type="PANTHER" id="PTHR46174:SF1">
    <property type="entry name" value="CXXC-TYPE ZINC FINGER PROTEIN 1"/>
    <property type="match status" value="1"/>
</dbReference>
<feature type="region of interest" description="Disordered" evidence="6">
    <location>
        <begin position="1"/>
        <end position="56"/>
    </location>
</feature>
<dbReference type="SMART" id="SM00249">
    <property type="entry name" value="PHD"/>
    <property type="match status" value="1"/>
</dbReference>
<gene>
    <name evidence="8" type="ORF">BLA29_012016</name>
</gene>
<keyword evidence="9" id="KW-1185">Reference proteome</keyword>
<evidence type="ECO:0000256" key="3">
    <source>
        <dbReference type="ARBA" id="ARBA00022771"/>
    </source>
</evidence>
<proteinExistence type="predicted"/>
<evidence type="ECO:0000259" key="7">
    <source>
        <dbReference type="SMART" id="SM00249"/>
    </source>
</evidence>
<dbReference type="GO" id="GO:0045893">
    <property type="term" value="P:positive regulation of DNA-templated transcription"/>
    <property type="evidence" value="ECO:0007669"/>
    <property type="project" value="TreeGrafter"/>
</dbReference>
<keyword evidence="2" id="KW-0479">Metal-binding</keyword>
<evidence type="ECO:0000256" key="1">
    <source>
        <dbReference type="ARBA" id="ARBA00004123"/>
    </source>
</evidence>